<reference evidence="2" key="1">
    <citation type="submission" date="2015-09" db="EMBL/GenBank/DDBJ databases">
        <title>Prevalence of NDMs in South Africa.</title>
        <authorList>
            <person name="Osei Sekyere J."/>
            <person name="Govinden U."/>
            <person name="Essack S."/>
            <person name="Haldorsen B."/>
            <person name="Samuelsen O."/>
            <person name="Aasnaes B."/>
            <person name="Sundsfjord A."/>
        </authorList>
    </citation>
    <scope>NUCLEOTIDE SEQUENCE [LARGE SCALE GENOMIC DNA]</scope>
    <source>
        <strain evidence="2">ST62:944112508</strain>
    </source>
</reference>
<dbReference type="Proteomes" id="UP000050520">
    <property type="component" value="Unassembled WGS sequence"/>
</dbReference>
<gene>
    <name evidence="1" type="ORF">AN672_04040</name>
</gene>
<dbReference type="AlphaFoldDB" id="A0AA40NNA1"/>
<sequence length="63" mass="6830">MMDLAQSFMTVRKVTAGGVITYQSDRARGSNHGDLAWATMQGIYNEPIGAEVTGDNGSFVEEF</sequence>
<dbReference type="EMBL" id="LJEB01000015">
    <property type="protein sequence ID" value="KPR57025.1"/>
    <property type="molecule type" value="Genomic_DNA"/>
</dbReference>
<reference evidence="1 2" key="2">
    <citation type="journal article" date="2017" name="PLoS ONE">
        <title>Genomic and phenotypic characterisation of fluoroquinolone resistance mechanisms in Enterobacteriaceae in Durban, South Africa.</title>
        <authorList>
            <person name="Osei Sekyere J."/>
            <person name="Amoako D.G."/>
        </authorList>
    </citation>
    <scope>NUCLEOTIDE SEQUENCE [LARGE SCALE GENOMIC DNA]</scope>
    <source>
        <strain evidence="1 2">ST62:944112508</strain>
    </source>
</reference>
<accession>A0AA40NNA1</accession>
<protein>
    <submittedName>
        <fullName evidence="1">Uncharacterized protein</fullName>
    </submittedName>
</protein>
<proteinExistence type="predicted"/>
<name>A0AA40NNA1_CITFR</name>
<evidence type="ECO:0000313" key="1">
    <source>
        <dbReference type="EMBL" id="KPR57025.1"/>
    </source>
</evidence>
<organism evidence="1 2">
    <name type="scientific">Citrobacter freundii</name>
    <dbReference type="NCBI Taxonomy" id="546"/>
    <lineage>
        <taxon>Bacteria</taxon>
        <taxon>Pseudomonadati</taxon>
        <taxon>Pseudomonadota</taxon>
        <taxon>Gammaproteobacteria</taxon>
        <taxon>Enterobacterales</taxon>
        <taxon>Enterobacteriaceae</taxon>
        <taxon>Citrobacter</taxon>
        <taxon>Citrobacter freundii complex</taxon>
    </lineage>
</organism>
<evidence type="ECO:0000313" key="2">
    <source>
        <dbReference type="Proteomes" id="UP000050520"/>
    </source>
</evidence>
<comment type="caution">
    <text evidence="1">The sequence shown here is derived from an EMBL/GenBank/DDBJ whole genome shotgun (WGS) entry which is preliminary data.</text>
</comment>